<evidence type="ECO:0000259" key="2">
    <source>
        <dbReference type="Pfam" id="PF24346"/>
    </source>
</evidence>
<evidence type="ECO:0000256" key="1">
    <source>
        <dbReference type="SAM" id="Phobius"/>
    </source>
</evidence>
<dbReference type="Pfam" id="PF24346">
    <property type="entry name" value="DUF7507"/>
    <property type="match status" value="10"/>
</dbReference>
<sequence>MTKYNLLFVIALVLLVMSGTAVAITVDGERSIDEWNENWNFGQVNGTSYDSNGPFGDKMVVFQNGGWYDEDPAADAGTNFNENLSTEGPYPSGYDIKGQYAHYDIINDTLYGMSTVYGLPGDLDGNGNIVGLTENGDILGPVTGKDLTGIGPGEQWSIMIFQGDKALIIVITNNDWTVSTIGFTGIDENDVIAANGNAGGPDNCSNCVYEISVQNLAQYFDMTPGQGFSVASSAGGNLDIVGEDIAAVFFEIPNPEIDIEKSTNGEDADAAPGPGIPQGNELLWTYVVTNTGNVPLENISVTDDKLGSITDIINNGDGDSTLAIGETWIYIATGIAECGQYENNATAVGFFDVIPVFDIDPSHYFGECPDIDIEKATNGEDADVGPGPGIPEGDAVTWTYVVTNTGNVNLTDIQVSDNILGTITNIIDQGDGDDVLAVGEVWTLEATGVAECGQYENEGTVTGDSGDTTVNDSDLSHYFGECPDIDIEKATNGIDADVGPGPGIPQGDVVTWTYVVTNTGNVNLTNIQVSDNILGTITNIIDQGDGDDILAIGEVWTLEATGVVECGQYENEGSVAGDYGDTTVNDSDLSHYFGECPDIDIEKATNGEDADVGPGPGIPQGDAVTWTYVVTNTGNVNLTNIQVSDNILGTITNIIDQGDGDDILAVGEVWTLEATGVAECGQYENEGSVAGDYGDTTVTDSDLSHYFGECPDIDIEKATNGEDADVGPGPGLQEGDVVTWTYVVTNTGNVDLTNIQVSDNILGTITNIIDQGDGDDILAVGEVWTLEATGVAECGQYENEGTVTGDAGDTTVNDSDLSHYFGECPDIDIEKATNGIDADVGPGPGIPQGDVVTWTYVVTNTGNVNLTNIQVSDSILGTITNIIDNGDGDDILAVGEVWTLEATGVAECGQYENEGTVTGDAGDTTVTDSDLSHYFGECPDIDIEKATNGEDADVGPGPGIPQGDVVTWTYVVTNTGNVNLTNIQVSDSILGTITNIIDQGDGDDILAVGEVWTLQATGVAECGQYENEGTVTGDAGDTTVTDSDLSHYFGECPDIDIEKATNGEDADTAPGPSLDVGDTVTWTYVVTNTGNVDLTNIQVSDNILGAITNIIDKGDGDDILAVDEVWVLEAIGSASCGDYANLGTVTGDYNEITVTDEDPSHYNVVCIPRIDIEKSTNGVDADVAPGPTLVYDSNITWEYVVTNTGNVHLTNVTVTDDKLGVITNIVDKGNGDDTLLPGEVWIYQATGKAECGQYANIADVVGHYGAIPVTDNDPSHYNVNCGPDIDIEKYINGNDADHAPGVLLAVGDEIIWTFIVENTGNVPLVNVVVDDDKLGIIPSSSIISKSINNDDILDPGEVWTYELRDSMQECVPQHTNTAVVTGEFEGDEVTDEDAANYYCQPVVPLLSPVGMVVFITSLGLVGAFYLRRGD</sequence>
<feature type="domain" description="DUF7507" evidence="2">
    <location>
        <begin position="1168"/>
        <end position="1248"/>
    </location>
</feature>
<dbReference type="EMBL" id="CP133594">
    <property type="protein sequence ID" value="WMW22674.1"/>
    <property type="molecule type" value="Genomic_DNA"/>
</dbReference>
<feature type="domain" description="DUF7507" evidence="2">
    <location>
        <begin position="1053"/>
        <end position="1129"/>
    </location>
</feature>
<dbReference type="InterPro" id="IPR055354">
    <property type="entry name" value="DUF7507"/>
</dbReference>
<feature type="domain" description="DUF7507" evidence="2">
    <location>
        <begin position="939"/>
        <end position="1041"/>
    </location>
</feature>
<feature type="domain" description="DUF7507" evidence="2">
    <location>
        <begin position="597"/>
        <end position="677"/>
    </location>
</feature>
<dbReference type="InterPro" id="IPR051172">
    <property type="entry name" value="Chlamydia_OmcB"/>
</dbReference>
<organism evidence="3 4">
    <name type="scientific">Methanolobus mangrovi</name>
    <dbReference type="NCBI Taxonomy" id="3072977"/>
    <lineage>
        <taxon>Archaea</taxon>
        <taxon>Methanobacteriati</taxon>
        <taxon>Methanobacteriota</taxon>
        <taxon>Stenosarchaea group</taxon>
        <taxon>Methanomicrobia</taxon>
        <taxon>Methanosarcinales</taxon>
        <taxon>Methanosarcinaceae</taxon>
        <taxon>Methanolobus</taxon>
    </lineage>
</organism>
<reference evidence="3" key="1">
    <citation type="submission" date="2023-08" db="EMBL/GenBank/DDBJ databases">
        <title>Methanolobus mangrovi sp. nov. and Methanolobus sediminis sp. nov, two novel methylotrophic methanogens isolated from mangrove sediments in China.</title>
        <authorList>
            <person name="Zhou J."/>
        </authorList>
    </citation>
    <scope>NUCLEOTIDE SEQUENCE</scope>
    <source>
        <strain evidence="3">FTZ2</strain>
    </source>
</reference>
<accession>A0AA51UGW6</accession>
<dbReference type="Proteomes" id="UP001183006">
    <property type="component" value="Chromosome"/>
</dbReference>
<dbReference type="GeneID" id="84228939"/>
<feature type="domain" description="DUF7507" evidence="2">
    <location>
        <begin position="369"/>
        <end position="465"/>
    </location>
</feature>
<feature type="transmembrane region" description="Helical" evidence="1">
    <location>
        <begin position="1405"/>
        <end position="1426"/>
    </location>
</feature>
<feature type="domain" description="DUF7507" evidence="2">
    <location>
        <begin position="254"/>
        <end position="334"/>
    </location>
</feature>
<name>A0AA51UGW6_9EURY</name>
<gene>
    <name evidence="3" type="ORF">RE476_02320</name>
</gene>
<dbReference type="InterPro" id="IPR047589">
    <property type="entry name" value="DUF11_rpt"/>
</dbReference>
<feature type="domain" description="DUF7507" evidence="2">
    <location>
        <begin position="825"/>
        <end position="927"/>
    </location>
</feature>
<dbReference type="RefSeq" id="WP_309308790.1">
    <property type="nucleotide sequence ID" value="NZ_CP133594.1"/>
</dbReference>
<protein>
    <recommendedName>
        <fullName evidence="2">DUF7507 domain-containing protein</fullName>
    </recommendedName>
</protein>
<keyword evidence="1" id="KW-1133">Transmembrane helix</keyword>
<feature type="domain" description="DUF7507" evidence="2">
    <location>
        <begin position="483"/>
        <end position="565"/>
    </location>
</feature>
<keyword evidence="1" id="KW-0472">Membrane</keyword>
<dbReference type="PANTHER" id="PTHR34819">
    <property type="entry name" value="LARGE CYSTEINE-RICH PERIPLASMIC PROTEIN OMCB"/>
    <property type="match status" value="1"/>
</dbReference>
<feature type="domain" description="DUF7507" evidence="2">
    <location>
        <begin position="711"/>
        <end position="807"/>
    </location>
</feature>
<dbReference type="PANTHER" id="PTHR34819:SF3">
    <property type="entry name" value="CELL SURFACE PROTEIN"/>
    <property type="match status" value="1"/>
</dbReference>
<evidence type="ECO:0000313" key="3">
    <source>
        <dbReference type="EMBL" id="WMW22674.1"/>
    </source>
</evidence>
<evidence type="ECO:0000313" key="4">
    <source>
        <dbReference type="Proteomes" id="UP001183006"/>
    </source>
</evidence>
<proteinExistence type="predicted"/>
<keyword evidence="4" id="KW-1185">Reference proteome</keyword>
<feature type="domain" description="DUF7507" evidence="2">
    <location>
        <begin position="1283"/>
        <end position="1391"/>
    </location>
</feature>
<dbReference type="KEGG" id="mmav:RE476_02320"/>
<dbReference type="NCBIfam" id="TIGR01451">
    <property type="entry name" value="B_ant_repeat"/>
    <property type="match status" value="6"/>
</dbReference>
<keyword evidence="1" id="KW-0812">Transmembrane</keyword>